<organism evidence="2 3">
    <name type="scientific">Acinetobacter puyangensis</name>
    <dbReference type="NCBI Taxonomy" id="1096779"/>
    <lineage>
        <taxon>Bacteria</taxon>
        <taxon>Pseudomonadati</taxon>
        <taxon>Pseudomonadota</taxon>
        <taxon>Gammaproteobacteria</taxon>
        <taxon>Moraxellales</taxon>
        <taxon>Moraxellaceae</taxon>
        <taxon>Acinetobacter</taxon>
    </lineage>
</organism>
<keyword evidence="1" id="KW-1133">Transmembrane helix</keyword>
<name>A0A240EEH5_9GAMM</name>
<keyword evidence="1" id="KW-0812">Transmembrane</keyword>
<gene>
    <name evidence="2" type="ORF">SAMN05421731_1225</name>
</gene>
<keyword evidence="3" id="KW-1185">Reference proteome</keyword>
<proteinExistence type="predicted"/>
<dbReference type="Proteomes" id="UP000219042">
    <property type="component" value="Unassembled WGS sequence"/>
</dbReference>
<sequence length="86" mass="9852">MPSQHHISSEKSTIDRSIKTDNKMDCHFCQLFHSSLPISFSSPKVIESKLLVKLIFLTILAYIFFYLQRLFLSPQGRGPPLIPVFA</sequence>
<evidence type="ECO:0008006" key="4">
    <source>
        <dbReference type="Google" id="ProtNLM"/>
    </source>
</evidence>
<evidence type="ECO:0000256" key="1">
    <source>
        <dbReference type="SAM" id="Phobius"/>
    </source>
</evidence>
<feature type="transmembrane region" description="Helical" evidence="1">
    <location>
        <begin position="50"/>
        <end position="67"/>
    </location>
</feature>
<dbReference type="EMBL" id="OANT01000022">
    <property type="protein sequence ID" value="SNX46946.1"/>
    <property type="molecule type" value="Genomic_DNA"/>
</dbReference>
<dbReference type="AlphaFoldDB" id="A0A240EEH5"/>
<evidence type="ECO:0000313" key="3">
    <source>
        <dbReference type="Proteomes" id="UP000219042"/>
    </source>
</evidence>
<reference evidence="3" key="1">
    <citation type="submission" date="2016-09" db="EMBL/GenBank/DDBJ databases">
        <authorList>
            <person name="Varghese N."/>
            <person name="Submissions S."/>
        </authorList>
    </citation>
    <scope>NUCLEOTIDE SEQUENCE [LARGE SCALE GENOMIC DNA]</scope>
    <source>
        <strain evidence="3">ANC 4466</strain>
    </source>
</reference>
<accession>A0A240EEH5</accession>
<evidence type="ECO:0000313" key="2">
    <source>
        <dbReference type="EMBL" id="SNX46946.1"/>
    </source>
</evidence>
<protein>
    <recommendedName>
        <fullName evidence="4">DUF2946 domain-containing protein</fullName>
    </recommendedName>
</protein>
<keyword evidence="1" id="KW-0472">Membrane</keyword>